<accession>A0A368XN92</accession>
<dbReference type="SUPFAM" id="SSF53850">
    <property type="entry name" value="Periplasmic binding protein-like II"/>
    <property type="match status" value="1"/>
</dbReference>
<feature type="domain" description="HTH lysR-type" evidence="5">
    <location>
        <begin position="10"/>
        <end position="67"/>
    </location>
</feature>
<evidence type="ECO:0000256" key="3">
    <source>
        <dbReference type="ARBA" id="ARBA00023125"/>
    </source>
</evidence>
<dbReference type="PROSITE" id="PS50931">
    <property type="entry name" value="HTH_LYSR"/>
    <property type="match status" value="1"/>
</dbReference>
<evidence type="ECO:0000256" key="1">
    <source>
        <dbReference type="ARBA" id="ARBA00009437"/>
    </source>
</evidence>
<dbReference type="InterPro" id="IPR036388">
    <property type="entry name" value="WH-like_DNA-bd_sf"/>
</dbReference>
<evidence type="ECO:0000256" key="2">
    <source>
        <dbReference type="ARBA" id="ARBA00023015"/>
    </source>
</evidence>
<comment type="caution">
    <text evidence="6">The sequence shown here is derived from an EMBL/GenBank/DDBJ whole genome shotgun (WGS) entry which is preliminary data.</text>
</comment>
<organism evidence="6 7">
    <name type="scientific">Pseudorhodoferax soli</name>
    <dbReference type="NCBI Taxonomy" id="545864"/>
    <lineage>
        <taxon>Bacteria</taxon>
        <taxon>Pseudomonadati</taxon>
        <taxon>Pseudomonadota</taxon>
        <taxon>Betaproteobacteria</taxon>
        <taxon>Burkholderiales</taxon>
        <taxon>Comamonadaceae</taxon>
    </lineage>
</organism>
<dbReference type="InterPro" id="IPR036390">
    <property type="entry name" value="WH_DNA-bd_sf"/>
</dbReference>
<dbReference type="InterPro" id="IPR005119">
    <property type="entry name" value="LysR_subst-bd"/>
</dbReference>
<keyword evidence="4" id="KW-0804">Transcription</keyword>
<dbReference type="AlphaFoldDB" id="A0A368XN92"/>
<dbReference type="PANTHER" id="PTHR30346:SF29">
    <property type="entry name" value="LYSR SUBSTRATE-BINDING"/>
    <property type="match status" value="1"/>
</dbReference>
<dbReference type="Pfam" id="PF03466">
    <property type="entry name" value="LysR_substrate"/>
    <property type="match status" value="1"/>
</dbReference>
<evidence type="ECO:0000313" key="7">
    <source>
        <dbReference type="Proteomes" id="UP000252884"/>
    </source>
</evidence>
<dbReference type="RefSeq" id="WP_114470179.1">
    <property type="nucleotide sequence ID" value="NZ_QPJK01000007.1"/>
</dbReference>
<evidence type="ECO:0000259" key="5">
    <source>
        <dbReference type="PROSITE" id="PS50931"/>
    </source>
</evidence>
<dbReference type="CDD" id="cd05466">
    <property type="entry name" value="PBP2_LTTR_substrate"/>
    <property type="match status" value="1"/>
</dbReference>
<keyword evidence="3" id="KW-0238">DNA-binding</keyword>
<dbReference type="Gene3D" id="3.40.190.290">
    <property type="match status" value="1"/>
</dbReference>
<evidence type="ECO:0000256" key="4">
    <source>
        <dbReference type="ARBA" id="ARBA00023163"/>
    </source>
</evidence>
<dbReference type="PANTHER" id="PTHR30346">
    <property type="entry name" value="TRANSCRIPTIONAL DUAL REGULATOR HCAR-RELATED"/>
    <property type="match status" value="1"/>
</dbReference>
<evidence type="ECO:0000313" key="6">
    <source>
        <dbReference type="EMBL" id="RCW68646.1"/>
    </source>
</evidence>
<sequence>MLDRMDAGAPTLRQLELFLTLVSSEGIAGAGAKLGMSPSATSHALRSLEVALGTKLVDRNGTGIALTYTGEQVLPHVRDVFASLQLVRATALAGAELKAGMLRLGSFGASATIRVLPPLLDGFKLRYPGVEIVVVEQPDEMTTLDLIERRIELAAVTIPKPDFDVIQLSVDELVAVLPVEHHLAGFDVVPLGELVHDPFILTRAGSRELVSKLFNRNELKPRVTVEALQLMTILELVAAGKGVSVLAKLALPDRYAGVVYRPISPTLTRRIGLACLNEQRLSPAARAFWLAAWRQQLRDRS</sequence>
<protein>
    <submittedName>
        <fullName evidence="6">LysR family transcriptional regulator</fullName>
    </submittedName>
</protein>
<dbReference type="GO" id="GO:0032993">
    <property type="term" value="C:protein-DNA complex"/>
    <property type="evidence" value="ECO:0007669"/>
    <property type="project" value="TreeGrafter"/>
</dbReference>
<dbReference type="EMBL" id="QPJK01000007">
    <property type="protein sequence ID" value="RCW68646.1"/>
    <property type="molecule type" value="Genomic_DNA"/>
</dbReference>
<name>A0A368XN92_9BURK</name>
<dbReference type="InterPro" id="IPR000847">
    <property type="entry name" value="LysR_HTH_N"/>
</dbReference>
<dbReference type="GO" id="GO:0003677">
    <property type="term" value="F:DNA binding"/>
    <property type="evidence" value="ECO:0007669"/>
    <property type="project" value="UniProtKB-KW"/>
</dbReference>
<dbReference type="SUPFAM" id="SSF46785">
    <property type="entry name" value="Winged helix' DNA-binding domain"/>
    <property type="match status" value="1"/>
</dbReference>
<dbReference type="Pfam" id="PF00126">
    <property type="entry name" value="HTH_1"/>
    <property type="match status" value="1"/>
</dbReference>
<reference evidence="6 7" key="1">
    <citation type="submission" date="2018-07" db="EMBL/GenBank/DDBJ databases">
        <title>Genomic Encyclopedia of Type Strains, Phase IV (KMG-IV): sequencing the most valuable type-strain genomes for metagenomic binning, comparative biology and taxonomic classification.</title>
        <authorList>
            <person name="Goeker M."/>
        </authorList>
    </citation>
    <scope>NUCLEOTIDE SEQUENCE [LARGE SCALE GENOMIC DNA]</scope>
    <source>
        <strain evidence="6 7">DSM 21634</strain>
    </source>
</reference>
<dbReference type="Gene3D" id="1.10.10.10">
    <property type="entry name" value="Winged helix-like DNA-binding domain superfamily/Winged helix DNA-binding domain"/>
    <property type="match status" value="1"/>
</dbReference>
<keyword evidence="7" id="KW-1185">Reference proteome</keyword>
<gene>
    <name evidence="6" type="ORF">DES41_107167</name>
</gene>
<dbReference type="GO" id="GO:0003700">
    <property type="term" value="F:DNA-binding transcription factor activity"/>
    <property type="evidence" value="ECO:0007669"/>
    <property type="project" value="InterPro"/>
</dbReference>
<dbReference type="OrthoDB" id="9157176at2"/>
<proteinExistence type="inferred from homology"/>
<comment type="similarity">
    <text evidence="1">Belongs to the LysR transcriptional regulatory family.</text>
</comment>
<keyword evidence="2" id="KW-0805">Transcription regulation</keyword>
<dbReference type="Proteomes" id="UP000252884">
    <property type="component" value="Unassembled WGS sequence"/>
</dbReference>